<dbReference type="GO" id="GO:0043565">
    <property type="term" value="F:sequence-specific DNA binding"/>
    <property type="evidence" value="ECO:0007669"/>
    <property type="project" value="TreeGrafter"/>
</dbReference>
<dbReference type="Pfam" id="PF00126">
    <property type="entry name" value="HTH_1"/>
    <property type="match status" value="1"/>
</dbReference>
<dbReference type="Proteomes" id="UP000011841">
    <property type="component" value="Chromosome"/>
</dbReference>
<proteinExistence type="inferred from homology"/>
<dbReference type="GO" id="GO:0006351">
    <property type="term" value="P:DNA-templated transcription"/>
    <property type="evidence" value="ECO:0007669"/>
    <property type="project" value="TreeGrafter"/>
</dbReference>
<dbReference type="InterPro" id="IPR005119">
    <property type="entry name" value="LysR_subst-bd"/>
</dbReference>
<accession>M4Z7T0</accession>
<reference evidence="7 8" key="1">
    <citation type="journal article" date="2013" name="Appl. Environ. Microbiol.">
        <title>Genome analysis suggests that the soil oligotrophic bacterium Agromonas oligotrophica (Bradyrhizobium oligotrophicum) is a nitrogen-fixing symbiont of Aeschynomene indica.</title>
        <authorList>
            <person name="Okubo T."/>
            <person name="Fukushima S."/>
            <person name="Itakura M."/>
            <person name="Oshima K."/>
            <person name="Longtonglang A."/>
            <person name="Teaumroong N."/>
            <person name="Mitsui H."/>
            <person name="Hattori M."/>
            <person name="Hattori R."/>
            <person name="Hattori T."/>
            <person name="Minamisawa K."/>
        </authorList>
    </citation>
    <scope>NUCLEOTIDE SEQUENCE [LARGE SCALE GENOMIC DNA]</scope>
    <source>
        <strain evidence="7 8">S58</strain>
    </source>
</reference>
<dbReference type="eggNOG" id="COG0583">
    <property type="taxonomic scope" value="Bacteria"/>
</dbReference>
<evidence type="ECO:0000256" key="2">
    <source>
        <dbReference type="ARBA" id="ARBA00009437"/>
    </source>
</evidence>
<evidence type="ECO:0000259" key="6">
    <source>
        <dbReference type="PROSITE" id="PS50931"/>
    </source>
</evidence>
<dbReference type="PANTHER" id="PTHR30537:SF3">
    <property type="entry name" value="TRANSCRIPTIONAL REGULATORY PROTEIN"/>
    <property type="match status" value="1"/>
</dbReference>
<name>M4Z7T0_9BRAD</name>
<keyword evidence="5" id="KW-0804">Transcription</keyword>
<evidence type="ECO:0000256" key="5">
    <source>
        <dbReference type="ARBA" id="ARBA00023163"/>
    </source>
</evidence>
<dbReference type="PATRIC" id="fig|1245469.3.peg.3230"/>
<keyword evidence="4" id="KW-0238">DNA-binding</keyword>
<keyword evidence="3" id="KW-0805">Transcription regulation</keyword>
<dbReference type="Gene3D" id="1.10.10.10">
    <property type="entry name" value="Winged helix-like DNA-binding domain superfamily/Winged helix DNA-binding domain"/>
    <property type="match status" value="1"/>
</dbReference>
<dbReference type="AlphaFoldDB" id="M4Z7T0"/>
<keyword evidence="8" id="KW-1185">Reference proteome</keyword>
<evidence type="ECO:0000313" key="8">
    <source>
        <dbReference type="Proteomes" id="UP000011841"/>
    </source>
</evidence>
<dbReference type="EMBL" id="AP012603">
    <property type="protein sequence ID" value="BAM89156.1"/>
    <property type="molecule type" value="Genomic_DNA"/>
</dbReference>
<dbReference type="Gene3D" id="3.40.190.290">
    <property type="match status" value="1"/>
</dbReference>
<dbReference type="PROSITE" id="PS50931">
    <property type="entry name" value="HTH_LYSR"/>
    <property type="match status" value="1"/>
</dbReference>
<dbReference type="HOGENOM" id="CLU_039613_2_0_5"/>
<dbReference type="PRINTS" id="PR00039">
    <property type="entry name" value="HTHLYSR"/>
</dbReference>
<comment type="similarity">
    <text evidence="2">Belongs to the LysR transcriptional regulatory family.</text>
</comment>
<comment type="function">
    <text evidence="1">NodD regulates the expression of the nodABCFE genes which encode other nodulation proteins. NodD is also a negative regulator of its own expression. Binds flavonoids as inducers.</text>
</comment>
<evidence type="ECO:0000256" key="1">
    <source>
        <dbReference type="ARBA" id="ARBA00003502"/>
    </source>
</evidence>
<sequence>MLAVIRRGSLSAAARATGLTQPTVGRHIDELEAGLGVALFTRSQTGLLPTAAALALVPHAEAMEAAFAALVRAAKTGGDATQPRGVVRISASEIVGTFVLPPILSDIRKRFPNIVIELVLNNRTDDLLRRDADIAVRMVRPKQHGLVARRLGSIPLGLYAHRDYIDRFGLPDTIEALATHHVIGFDRDDHSARSVASAQLPISREIFSYRVDSDVAQVTAIEAGLGIGGMQKAMANRNPALLPVLADHVAFELDCWLAVHEDQKDSAPIRAMFDGLAEGLTRWVSEGKS</sequence>
<dbReference type="PANTHER" id="PTHR30537">
    <property type="entry name" value="HTH-TYPE TRANSCRIPTIONAL REGULATOR"/>
    <property type="match status" value="1"/>
</dbReference>
<dbReference type="SUPFAM" id="SSF46785">
    <property type="entry name" value="Winged helix' DNA-binding domain"/>
    <property type="match status" value="1"/>
</dbReference>
<dbReference type="GO" id="GO:0003700">
    <property type="term" value="F:DNA-binding transcription factor activity"/>
    <property type="evidence" value="ECO:0007669"/>
    <property type="project" value="InterPro"/>
</dbReference>
<dbReference type="SUPFAM" id="SSF53850">
    <property type="entry name" value="Periplasmic binding protein-like II"/>
    <property type="match status" value="1"/>
</dbReference>
<dbReference type="STRING" id="1245469.S58_31580"/>
<dbReference type="InterPro" id="IPR000847">
    <property type="entry name" value="LysR_HTH_N"/>
</dbReference>
<dbReference type="InterPro" id="IPR036390">
    <property type="entry name" value="WH_DNA-bd_sf"/>
</dbReference>
<dbReference type="Pfam" id="PF03466">
    <property type="entry name" value="LysR_substrate"/>
    <property type="match status" value="1"/>
</dbReference>
<dbReference type="InterPro" id="IPR058163">
    <property type="entry name" value="LysR-type_TF_proteobact-type"/>
</dbReference>
<evidence type="ECO:0000256" key="4">
    <source>
        <dbReference type="ARBA" id="ARBA00023125"/>
    </source>
</evidence>
<dbReference type="KEGG" id="aol:S58_31580"/>
<organism evidence="7 8">
    <name type="scientific">Bradyrhizobium oligotrophicum S58</name>
    <dbReference type="NCBI Taxonomy" id="1245469"/>
    <lineage>
        <taxon>Bacteria</taxon>
        <taxon>Pseudomonadati</taxon>
        <taxon>Pseudomonadota</taxon>
        <taxon>Alphaproteobacteria</taxon>
        <taxon>Hyphomicrobiales</taxon>
        <taxon>Nitrobacteraceae</taxon>
        <taxon>Bradyrhizobium</taxon>
    </lineage>
</organism>
<dbReference type="InterPro" id="IPR036388">
    <property type="entry name" value="WH-like_DNA-bd_sf"/>
</dbReference>
<feature type="domain" description="HTH lysR-type" evidence="6">
    <location>
        <begin position="1"/>
        <end position="50"/>
    </location>
</feature>
<gene>
    <name evidence="7" type="ORF">S58_31580</name>
</gene>
<protein>
    <submittedName>
        <fullName evidence="7">LysR family transcriptional regulator</fullName>
    </submittedName>
</protein>
<evidence type="ECO:0000313" key="7">
    <source>
        <dbReference type="EMBL" id="BAM89156.1"/>
    </source>
</evidence>
<evidence type="ECO:0000256" key="3">
    <source>
        <dbReference type="ARBA" id="ARBA00023015"/>
    </source>
</evidence>